<geneLocation type="plasmid" evidence="1 2">
    <name>unnamed6</name>
</geneLocation>
<evidence type="ECO:0000313" key="1">
    <source>
        <dbReference type="EMBL" id="UOQ69696.1"/>
    </source>
</evidence>
<name>A0ABY4GFJ9_9BACT</name>
<evidence type="ECO:0000313" key="2">
    <source>
        <dbReference type="Proteomes" id="UP000830401"/>
    </source>
</evidence>
<dbReference type="RefSeq" id="WP_245127546.1">
    <property type="nucleotide sequence ID" value="NZ_CP095067.1"/>
</dbReference>
<dbReference type="Proteomes" id="UP000830401">
    <property type="component" value="Plasmid unnamed6"/>
</dbReference>
<evidence type="ECO:0008006" key="3">
    <source>
        <dbReference type="Google" id="ProtNLM"/>
    </source>
</evidence>
<sequence length="67" mass="7326">MPASFQGEITYTLVSSLGTTLSRGQRTVSATGQPLTFDFSQQLPTQGLYYLHLSGAKARAHVKLLRQ</sequence>
<keyword evidence="2" id="KW-1185">Reference proteome</keyword>
<accession>A0ABY4GFJ9</accession>
<reference evidence="1" key="1">
    <citation type="submission" date="2022-04" db="EMBL/GenBank/DDBJ databases">
        <title>Hymenobacter sp. isolated from the air.</title>
        <authorList>
            <person name="Won M."/>
            <person name="Lee C.-M."/>
            <person name="Woen H.-Y."/>
            <person name="Kwon S.-W."/>
        </authorList>
    </citation>
    <scope>NUCLEOTIDE SEQUENCE</scope>
    <source>
        <strain evidence="1">5420S-77</strain>
        <plasmid evidence="1">unnamed6</plasmid>
    </source>
</reference>
<keyword evidence="1" id="KW-0614">Plasmid</keyword>
<protein>
    <recommendedName>
        <fullName evidence="3">T9SS type A sorting domain-containing protein</fullName>
    </recommendedName>
</protein>
<dbReference type="EMBL" id="CP095067">
    <property type="protein sequence ID" value="UOQ69696.1"/>
    <property type="molecule type" value="Genomic_DNA"/>
</dbReference>
<proteinExistence type="predicted"/>
<organism evidence="1 2">
    <name type="scientific">Hymenobacter volaticus</name>
    <dbReference type="NCBI Taxonomy" id="2932254"/>
    <lineage>
        <taxon>Bacteria</taxon>
        <taxon>Pseudomonadati</taxon>
        <taxon>Bacteroidota</taxon>
        <taxon>Cytophagia</taxon>
        <taxon>Cytophagales</taxon>
        <taxon>Hymenobacteraceae</taxon>
        <taxon>Hymenobacter</taxon>
    </lineage>
</organism>
<gene>
    <name evidence="1" type="ORF">MUN86_29310</name>
</gene>